<protein>
    <submittedName>
        <fullName evidence="1">Uncharacterized protein</fullName>
    </submittedName>
</protein>
<accession>X8IV55</accession>
<dbReference type="RefSeq" id="WP_009644201.1">
    <property type="nucleotide sequence ID" value="NZ_JALU01000010.1"/>
</dbReference>
<dbReference type="EMBL" id="JALU01000010">
    <property type="protein sequence ID" value="EUC53074.1"/>
    <property type="molecule type" value="Genomic_DNA"/>
</dbReference>
<evidence type="ECO:0000313" key="1">
    <source>
        <dbReference type="EMBL" id="EUC53074.1"/>
    </source>
</evidence>
<organism evidence="1 2">
    <name type="scientific">Mogibacterium timidum ATCC 33093</name>
    <dbReference type="NCBI Taxonomy" id="1401079"/>
    <lineage>
        <taxon>Bacteria</taxon>
        <taxon>Bacillati</taxon>
        <taxon>Bacillota</taxon>
        <taxon>Clostridia</taxon>
        <taxon>Peptostreptococcales</taxon>
        <taxon>Anaerovoracaceae</taxon>
        <taxon>Mogibacterium</taxon>
    </lineage>
</organism>
<gene>
    <name evidence="1" type="ORF">HMPREF0581_1709</name>
</gene>
<dbReference type="AlphaFoldDB" id="X8IV55"/>
<reference evidence="1 2" key="1">
    <citation type="submission" date="2014-01" db="EMBL/GenBank/DDBJ databases">
        <authorList>
            <person name="Durkin A.S."/>
            <person name="McCorrison J."/>
            <person name="Torralba M."/>
            <person name="Gillis M."/>
            <person name="Haft D.H."/>
            <person name="Methe B."/>
            <person name="Sutton G."/>
            <person name="Nelson K.E."/>
        </authorList>
    </citation>
    <scope>NUCLEOTIDE SEQUENCE [LARGE SCALE GENOMIC DNA]</scope>
    <source>
        <strain evidence="1 2">ATCC 33093</strain>
    </source>
</reference>
<evidence type="ECO:0000313" key="2">
    <source>
        <dbReference type="Proteomes" id="UP000022645"/>
    </source>
</evidence>
<sequence length="62" mass="7126">METVVLLSHKAPDSHINVKVEFGEGEGKVPFDKITERAEKYKPKERVAYKKINSVSKYILHI</sequence>
<dbReference type="Proteomes" id="UP000022645">
    <property type="component" value="Unassembled WGS sequence"/>
</dbReference>
<dbReference type="PATRIC" id="fig|1401079.3.peg.578"/>
<proteinExistence type="predicted"/>
<name>X8IV55_9FIRM</name>
<comment type="caution">
    <text evidence="1">The sequence shown here is derived from an EMBL/GenBank/DDBJ whole genome shotgun (WGS) entry which is preliminary data.</text>
</comment>